<protein>
    <submittedName>
        <fullName evidence="1">Asparaginase</fullName>
    </submittedName>
</protein>
<evidence type="ECO:0000313" key="2">
    <source>
        <dbReference type="Proteomes" id="UP000192940"/>
    </source>
</evidence>
<accession>A0A1X7GKG9</accession>
<gene>
    <name evidence="1" type="ORF">SAMN05661091_0686</name>
</gene>
<dbReference type="EMBL" id="LT840184">
    <property type="protein sequence ID" value="SMF70964.1"/>
    <property type="molecule type" value="Genomic_DNA"/>
</dbReference>
<dbReference type="STRING" id="1313296.SAMN05661091_0686"/>
<dbReference type="RefSeq" id="WP_208917767.1">
    <property type="nucleotide sequence ID" value="NZ_LT840184.1"/>
</dbReference>
<dbReference type="Pfam" id="PF06089">
    <property type="entry name" value="Asparaginase_II"/>
    <property type="match status" value="1"/>
</dbReference>
<dbReference type="PANTHER" id="PTHR42110">
    <property type="entry name" value="L-ASPARAGINASE, PUTATIVE (AFU_ORTHOLOGUE AFUA_3G11890)-RELATED"/>
    <property type="match status" value="1"/>
</dbReference>
<dbReference type="PANTHER" id="PTHR42110:SF1">
    <property type="entry name" value="L-ASPARAGINASE, PUTATIVE (AFU_ORTHOLOGUE AFUA_3G11890)-RELATED"/>
    <property type="match status" value="1"/>
</dbReference>
<reference evidence="1 2" key="1">
    <citation type="submission" date="2017-04" db="EMBL/GenBank/DDBJ databases">
        <authorList>
            <person name="Afonso C.L."/>
            <person name="Miller P.J."/>
            <person name="Scott M.A."/>
            <person name="Spackman E."/>
            <person name="Goraichik I."/>
            <person name="Dimitrov K.M."/>
            <person name="Suarez D.L."/>
            <person name="Swayne D.E."/>
        </authorList>
    </citation>
    <scope>NUCLEOTIDE SEQUENCE [LARGE SCALE GENOMIC DNA]</scope>
    <source>
        <strain evidence="1 2">N3/975</strain>
    </source>
</reference>
<organism evidence="1 2">
    <name type="scientific">Paenibacillus uliginis N3/975</name>
    <dbReference type="NCBI Taxonomy" id="1313296"/>
    <lineage>
        <taxon>Bacteria</taxon>
        <taxon>Bacillati</taxon>
        <taxon>Bacillota</taxon>
        <taxon>Bacilli</taxon>
        <taxon>Bacillales</taxon>
        <taxon>Paenibacillaceae</taxon>
        <taxon>Paenibacillus</taxon>
    </lineage>
</organism>
<name>A0A1X7GKG9_9BACL</name>
<sequence>METVLVKEYRADVMECSHSGHICIVNDEGKVKAFAGDPHYVTFTRSSAKPLQAIPAIRAHLADRYHLTDQEIAIMTASHRGEHEHQETLISIMDKTGIGESRLVCASSYPLDGETRDSLIRSGGNKNKLYHNCSGKHLGLLAYSQMKGLPLAGYEDPNHPVQQEILSTIAYMCGLSKDEIILGTDGCGLPVFALPLQALATAYMKLACPDRIEDEPTRRAVEKIAQTMNSHPFMVAGSGRVDTLLLQDQNIVAKGGFKGVYCFGLKKERLGITFKILDGSEEEWGYIVESILDQLGYDNRATIDSLRKAFTKDLYNDGGKKVGRAETAFSLNYV</sequence>
<dbReference type="InterPro" id="IPR010349">
    <property type="entry name" value="Asparaginase_II"/>
</dbReference>
<evidence type="ECO:0000313" key="1">
    <source>
        <dbReference type="EMBL" id="SMF70964.1"/>
    </source>
</evidence>
<dbReference type="Proteomes" id="UP000192940">
    <property type="component" value="Chromosome I"/>
</dbReference>
<dbReference type="AlphaFoldDB" id="A0A1X7GKG9"/>
<proteinExistence type="predicted"/>
<keyword evidence="2" id="KW-1185">Reference proteome</keyword>